<feature type="domain" description="Ground-like" evidence="2">
    <location>
        <begin position="122"/>
        <end position="190"/>
    </location>
</feature>
<feature type="signal peptide" evidence="1">
    <location>
        <begin position="1"/>
        <end position="21"/>
    </location>
</feature>
<keyword evidence="1" id="KW-0732">Signal</keyword>
<dbReference type="InterPro" id="IPR007284">
    <property type="entry name" value="Ground-like_dom"/>
</dbReference>
<organism evidence="3 4">
    <name type="scientific">Plectus sambesii</name>
    <dbReference type="NCBI Taxonomy" id="2011161"/>
    <lineage>
        <taxon>Eukaryota</taxon>
        <taxon>Metazoa</taxon>
        <taxon>Ecdysozoa</taxon>
        <taxon>Nematoda</taxon>
        <taxon>Chromadorea</taxon>
        <taxon>Plectida</taxon>
        <taxon>Plectina</taxon>
        <taxon>Plectoidea</taxon>
        <taxon>Plectidae</taxon>
        <taxon>Plectus</taxon>
    </lineage>
</organism>
<dbReference type="Pfam" id="PF04155">
    <property type="entry name" value="Ground-like"/>
    <property type="match status" value="1"/>
</dbReference>
<protein>
    <submittedName>
        <fullName evidence="4">Ground-like domain-containing protein</fullName>
    </submittedName>
</protein>
<evidence type="ECO:0000313" key="3">
    <source>
        <dbReference type="Proteomes" id="UP000887566"/>
    </source>
</evidence>
<dbReference type="PRINTS" id="PR01217">
    <property type="entry name" value="PRICHEXTENSN"/>
</dbReference>
<dbReference type="WBParaSite" id="PSAMB.scaffold3070size19784.g20211.t1">
    <property type="protein sequence ID" value="PSAMB.scaffold3070size19784.g20211.t1"/>
    <property type="gene ID" value="PSAMB.scaffold3070size19784.g20211"/>
</dbReference>
<evidence type="ECO:0000259" key="2">
    <source>
        <dbReference type="Pfam" id="PF04155"/>
    </source>
</evidence>
<dbReference type="AlphaFoldDB" id="A0A914W361"/>
<accession>A0A914W361</accession>
<reference evidence="4" key="1">
    <citation type="submission" date="2022-11" db="UniProtKB">
        <authorList>
            <consortium name="WormBaseParasite"/>
        </authorList>
    </citation>
    <scope>IDENTIFICATION</scope>
</reference>
<name>A0A914W361_9BILA</name>
<feature type="chain" id="PRO_5037733449" evidence="1">
    <location>
        <begin position="22"/>
        <end position="193"/>
    </location>
</feature>
<proteinExistence type="predicted"/>
<keyword evidence="3" id="KW-1185">Reference proteome</keyword>
<sequence>MQGNIISIAAALSLLIPCASGFGLGSPCCPTEAPKCPPPPPPPAPCPPPPAYVPCPPPPPPPPPPCPAPPSPPPPPPPPPAENDCCSACEQPCRFKTRRRALGAKISKLGDVISLPQNVNAVCNSEELRNIMRVSIVENTRESKLAIQKEANEKLEGNFSVICATGEFSYVVKTSFFCQETIGEVTCYAFRLD</sequence>
<dbReference type="Proteomes" id="UP000887566">
    <property type="component" value="Unplaced"/>
</dbReference>
<evidence type="ECO:0000313" key="4">
    <source>
        <dbReference type="WBParaSite" id="PSAMB.scaffold3070size19784.g20211.t1"/>
    </source>
</evidence>
<evidence type="ECO:0000256" key="1">
    <source>
        <dbReference type="SAM" id="SignalP"/>
    </source>
</evidence>